<dbReference type="PANTHER" id="PTHR10996:SF283">
    <property type="entry name" value="GLYOXYLATE_HYDROXYPYRUVATE REDUCTASE B"/>
    <property type="match status" value="1"/>
</dbReference>
<evidence type="ECO:0000313" key="4">
    <source>
        <dbReference type="Proteomes" id="UP000321408"/>
    </source>
</evidence>
<dbReference type="KEGG" id="psyt:DSAG12_03898"/>
<gene>
    <name evidence="3" type="ORF">DSAG12_03898</name>
</gene>
<protein>
    <submittedName>
        <fullName evidence="3">NAD(P)-dependent oxidoreductase</fullName>
    </submittedName>
</protein>
<name>A0A5B9DH31_9ARCH</name>
<dbReference type="Pfam" id="PF02826">
    <property type="entry name" value="2-Hacid_dh_C"/>
    <property type="match status" value="1"/>
</dbReference>
<keyword evidence="4" id="KW-1185">Reference proteome</keyword>
<dbReference type="GeneID" id="41331862"/>
<evidence type="ECO:0000256" key="1">
    <source>
        <dbReference type="ARBA" id="ARBA00023002"/>
    </source>
</evidence>
<dbReference type="EMBL" id="CP042905">
    <property type="protein sequence ID" value="QEE18060.1"/>
    <property type="molecule type" value="Genomic_DNA"/>
</dbReference>
<dbReference type="RefSeq" id="WP_147664985.1">
    <property type="nucleotide sequence ID" value="NZ_CP042905.2"/>
</dbReference>
<evidence type="ECO:0000313" key="3">
    <source>
        <dbReference type="EMBL" id="QEE18060.1"/>
    </source>
</evidence>
<evidence type="ECO:0000259" key="2">
    <source>
        <dbReference type="Pfam" id="PF02826"/>
    </source>
</evidence>
<dbReference type="Proteomes" id="UP000321408">
    <property type="component" value="Chromosome"/>
</dbReference>
<dbReference type="SUPFAM" id="SSF52283">
    <property type="entry name" value="Formate/glycerate dehydrogenase catalytic domain-like"/>
    <property type="match status" value="1"/>
</dbReference>
<organism evidence="3 4">
    <name type="scientific">Promethearchaeum syntrophicum</name>
    <dbReference type="NCBI Taxonomy" id="2594042"/>
    <lineage>
        <taxon>Archaea</taxon>
        <taxon>Promethearchaeati</taxon>
        <taxon>Promethearchaeota</taxon>
        <taxon>Promethearchaeia</taxon>
        <taxon>Promethearchaeales</taxon>
        <taxon>Promethearchaeaceae</taxon>
        <taxon>Promethearchaeum</taxon>
    </lineage>
</organism>
<dbReference type="PANTHER" id="PTHR10996">
    <property type="entry name" value="2-HYDROXYACID DEHYDROGENASE-RELATED"/>
    <property type="match status" value="1"/>
</dbReference>
<reference evidence="3 4" key="2">
    <citation type="journal article" date="2024" name="Int. J. Syst. Evol. Microbiol.">
        <title>Promethearchaeum syntrophicum gen. nov., sp. nov., an anaerobic, obligately syntrophic archaeon, the first isolate of the lineage 'Asgard' archaea, and proposal of the new archaeal phylum Promethearchaeota phyl. nov. and kingdom Promethearchaeati regn. nov.</title>
        <authorList>
            <person name="Imachi H."/>
            <person name="Nobu M.K."/>
            <person name="Kato S."/>
            <person name="Takaki Y."/>
            <person name="Miyazaki M."/>
            <person name="Miyata M."/>
            <person name="Ogawara M."/>
            <person name="Saito Y."/>
            <person name="Sakai S."/>
            <person name="Tahara Y.O."/>
            <person name="Takano Y."/>
            <person name="Tasumi E."/>
            <person name="Uematsu K."/>
            <person name="Yoshimura T."/>
            <person name="Itoh T."/>
            <person name="Ohkuma M."/>
            <person name="Takai K."/>
        </authorList>
    </citation>
    <scope>NUCLEOTIDE SEQUENCE [LARGE SCALE GENOMIC DNA]</scope>
    <source>
        <strain evidence="3 4">MK-D1</strain>
    </source>
</reference>
<reference evidence="3 4" key="1">
    <citation type="journal article" date="2020" name="Nature">
        <title>Isolation of an archaeon at the prokaryote-eukaryote interface.</title>
        <authorList>
            <person name="Imachi H."/>
            <person name="Nobu M.K."/>
            <person name="Nakahara N."/>
            <person name="Morono Y."/>
            <person name="Ogawara M."/>
            <person name="Takaki Y."/>
            <person name="Takano Y."/>
            <person name="Uematsu K."/>
            <person name="Ikuta T."/>
            <person name="Ito M."/>
            <person name="Matsui Y."/>
            <person name="Miyazaki M."/>
            <person name="Murata K."/>
            <person name="Saito Y."/>
            <person name="Sakai S."/>
            <person name="Song C."/>
            <person name="Tasumi E."/>
            <person name="Yamanaka Y."/>
            <person name="Yamaguchi T."/>
            <person name="Kamagata Y."/>
            <person name="Tamaki H."/>
            <person name="Takai K."/>
        </authorList>
    </citation>
    <scope>NUCLEOTIDE SEQUENCE [LARGE SCALE GENOMIC DNA]</scope>
    <source>
        <strain evidence="3 4">MK-D1</strain>
    </source>
</reference>
<dbReference type="GO" id="GO:0016618">
    <property type="term" value="F:hydroxypyruvate reductase [NAD(P)H] activity"/>
    <property type="evidence" value="ECO:0007669"/>
    <property type="project" value="TreeGrafter"/>
</dbReference>
<feature type="domain" description="D-isomer specific 2-hydroxyacid dehydrogenase NAD-binding" evidence="2">
    <location>
        <begin position="117"/>
        <end position="306"/>
    </location>
</feature>
<dbReference type="SUPFAM" id="SSF51735">
    <property type="entry name" value="NAD(P)-binding Rossmann-fold domains"/>
    <property type="match status" value="1"/>
</dbReference>
<keyword evidence="1" id="KW-0560">Oxidoreductase</keyword>
<dbReference type="GO" id="GO:0051287">
    <property type="term" value="F:NAD binding"/>
    <property type="evidence" value="ECO:0007669"/>
    <property type="project" value="InterPro"/>
</dbReference>
<dbReference type="InterPro" id="IPR036291">
    <property type="entry name" value="NAD(P)-bd_dom_sf"/>
</dbReference>
<proteinExistence type="predicted"/>
<dbReference type="GO" id="GO:0030267">
    <property type="term" value="F:glyoxylate reductase (NADPH) activity"/>
    <property type="evidence" value="ECO:0007669"/>
    <property type="project" value="TreeGrafter"/>
</dbReference>
<dbReference type="AlphaFoldDB" id="A0A5B9DH31"/>
<dbReference type="OrthoDB" id="7437at2157"/>
<dbReference type="InterPro" id="IPR050223">
    <property type="entry name" value="D-isomer_2-hydroxyacid_DH"/>
</dbReference>
<dbReference type="GO" id="GO:0005829">
    <property type="term" value="C:cytosol"/>
    <property type="evidence" value="ECO:0007669"/>
    <property type="project" value="TreeGrafter"/>
</dbReference>
<dbReference type="Gene3D" id="3.40.50.720">
    <property type="entry name" value="NAD(P)-binding Rossmann-like Domain"/>
    <property type="match status" value="2"/>
</dbReference>
<dbReference type="InterPro" id="IPR006140">
    <property type="entry name" value="D-isomer_DH_NAD-bd"/>
</dbReference>
<accession>A0A5B9DH31</accession>
<sequence>MQISNSKNVLFIWEVPIRLKKYLNKHLDKISNLKLIFPQNISKENLENLASEANVIIGWRPWKKLLDHAPKLKLYINPGTGIQHLIPIFREFNSKQTNIILVNGHGNSLFVAQHVVGTLISLMNKIILHHNWMKEGKWRTGDEQGKSTSLWKKKVGLLGYGAINQKVHQLLLGFQCNFSILKRSWSNPNEPLISSADKYQPNQILDFMKKIDICIVAVPQTAKTIDLIGRKELELLGKEGYLVNVARGKIINEKDLYECLEAKVISGAAIDVWYNYQPEEDKEGKKFPYYYPFHTLDNIVLSPHRAASPFDNLERWDEVIENLKKIANNQTDFLNVVDLETEY</sequence>